<gene>
    <name evidence="2" type="ORF">LWF01_01540</name>
</gene>
<proteinExistence type="predicted"/>
<dbReference type="EMBL" id="CP090958">
    <property type="protein sequence ID" value="WGW12478.1"/>
    <property type="molecule type" value="Genomic_DNA"/>
</dbReference>
<name>A0ABY8QU24_9MICO</name>
<protein>
    <submittedName>
        <fullName evidence="2">Suppressor of fused domain protein</fullName>
    </submittedName>
</protein>
<dbReference type="Proteomes" id="UP001209083">
    <property type="component" value="Chromosome"/>
</dbReference>
<feature type="domain" description="Suppressor of fused-like" evidence="1">
    <location>
        <begin position="64"/>
        <end position="239"/>
    </location>
</feature>
<reference evidence="2 3" key="1">
    <citation type="submission" date="2023-05" db="EMBL/GenBank/DDBJ databases">
        <title>Lithophilousrod everest ZFBP1038 complete genpme.</title>
        <authorList>
            <person name="Tian M."/>
        </authorList>
    </citation>
    <scope>NUCLEOTIDE SEQUENCE [LARGE SCALE GENOMIC DNA]</scope>
    <source>
        <strain evidence="2 3">ZFBP1038</strain>
    </source>
</reference>
<dbReference type="InterPro" id="IPR020941">
    <property type="entry name" value="SUFU-like_domain"/>
</dbReference>
<evidence type="ECO:0000313" key="2">
    <source>
        <dbReference type="EMBL" id="WGW12478.1"/>
    </source>
</evidence>
<sequence>MTTPSPDEQSQAIGGDPVFEHHGVDPLADVAPRDEVRRRACEAHLTAFLGDDFTVLTEKLSTGIHLDIYVFRPTEKIPYVTLVTAGMSDRPMSLPPGSEGGAHLELLLGVPVGWPGIDPLDGDLLDDPSNFWPIKLLKDLARIPSAYDSFLGWGHTVVDDEGTLFAPGVRFAGAIVGPPVGYPPSIMRAITPHGEVDYLAVLPTTPEEMDFKVATPDGGDALIDRLLQARVTAALDPGRASVVSGPPPWSVHVLMKSRHAHLGDVLAPLMPNRAALLAEKQSTDAVIPAGEKENVRWRVAGPIKPAQLSKDAGNSPLRDQVRAAVLEHRGVVTLAPEHPGDGGQVTAVMAMVAMLAEQSEVAAIWLPHQQHVTTAEQFTADIKNEVRLTYRVHPATAPEGTTAVITRGLAAIGGREVLLTDSGMTHDELAKRVRTGLNRMPGEPDVVPAAGQPAKYGLTKYELRESVDPVTQEPVLEMAEAKQKRGLFRRKG</sequence>
<evidence type="ECO:0000313" key="3">
    <source>
        <dbReference type="Proteomes" id="UP001209083"/>
    </source>
</evidence>
<keyword evidence="3" id="KW-1185">Reference proteome</keyword>
<organism evidence="2 3">
    <name type="scientific">Saxibacter everestensis</name>
    <dbReference type="NCBI Taxonomy" id="2909229"/>
    <lineage>
        <taxon>Bacteria</taxon>
        <taxon>Bacillati</taxon>
        <taxon>Actinomycetota</taxon>
        <taxon>Actinomycetes</taxon>
        <taxon>Micrococcales</taxon>
        <taxon>Brevibacteriaceae</taxon>
        <taxon>Saxibacter</taxon>
    </lineage>
</organism>
<dbReference type="RefSeq" id="WP_349639278.1">
    <property type="nucleotide sequence ID" value="NZ_CP090958.1"/>
</dbReference>
<dbReference type="Pfam" id="PF05076">
    <property type="entry name" value="SUFU"/>
    <property type="match status" value="1"/>
</dbReference>
<accession>A0ABY8QU24</accession>
<evidence type="ECO:0000259" key="1">
    <source>
        <dbReference type="Pfam" id="PF05076"/>
    </source>
</evidence>